<evidence type="ECO:0000313" key="3">
    <source>
        <dbReference type="Proteomes" id="UP000295070"/>
    </source>
</evidence>
<organism evidence="2 3">
    <name type="scientific">Perca flavescens</name>
    <name type="common">American yellow perch</name>
    <name type="synonym">Morone flavescens</name>
    <dbReference type="NCBI Taxonomy" id="8167"/>
    <lineage>
        <taxon>Eukaryota</taxon>
        <taxon>Metazoa</taxon>
        <taxon>Chordata</taxon>
        <taxon>Craniata</taxon>
        <taxon>Vertebrata</taxon>
        <taxon>Euteleostomi</taxon>
        <taxon>Actinopterygii</taxon>
        <taxon>Neopterygii</taxon>
        <taxon>Teleostei</taxon>
        <taxon>Neoteleostei</taxon>
        <taxon>Acanthomorphata</taxon>
        <taxon>Eupercaria</taxon>
        <taxon>Perciformes</taxon>
        <taxon>Percoidei</taxon>
        <taxon>Percidae</taxon>
        <taxon>Percinae</taxon>
        <taxon>Perca</taxon>
    </lineage>
</organism>
<gene>
    <name evidence="2" type="ORF">EPR50_G00143480</name>
</gene>
<dbReference type="InterPro" id="IPR008042">
    <property type="entry name" value="Retrotrans_Pao"/>
</dbReference>
<dbReference type="InterPro" id="IPR043502">
    <property type="entry name" value="DNA/RNA_pol_sf"/>
</dbReference>
<dbReference type="PANTHER" id="PTHR22955:SF67">
    <property type="entry name" value="ASPARTIC PUTATIVE DOMAIN-CONTAINING PROTEIN-RELATED"/>
    <property type="match status" value="1"/>
</dbReference>
<accession>A0A484CP50</accession>
<name>A0A484CP50_PERFV</name>
<evidence type="ECO:0008006" key="4">
    <source>
        <dbReference type="Google" id="ProtNLM"/>
    </source>
</evidence>
<dbReference type="SUPFAM" id="SSF56672">
    <property type="entry name" value="DNA/RNA polymerases"/>
    <property type="match status" value="1"/>
</dbReference>
<dbReference type="PANTHER" id="PTHR22955">
    <property type="entry name" value="RETROTRANSPOSON"/>
    <property type="match status" value="1"/>
</dbReference>
<dbReference type="Proteomes" id="UP000295070">
    <property type="component" value="Chromosome 13"/>
</dbReference>
<comment type="caution">
    <text evidence="2">The sequence shown here is derived from an EMBL/GenBank/DDBJ whole genome shotgun (WGS) entry which is preliminary data.</text>
</comment>
<protein>
    <recommendedName>
        <fullName evidence="4">Reverse transcriptase domain-containing protein</fullName>
    </recommendedName>
</protein>
<dbReference type="EMBL" id="SCKG01000013">
    <property type="protein sequence ID" value="TDH05337.1"/>
    <property type="molecule type" value="Genomic_DNA"/>
</dbReference>
<dbReference type="Pfam" id="PF05380">
    <property type="entry name" value="Peptidase_A17"/>
    <property type="match status" value="1"/>
</dbReference>
<evidence type="ECO:0000256" key="1">
    <source>
        <dbReference type="SAM" id="MobiDB-lite"/>
    </source>
</evidence>
<sequence length="869" mass="99710">MKRDWLTFMVNPRNGVTPDNHFDSLLKFLKTQDDILEKLDQLGVSEKPEKKATYPEKRYASTRSTRKGGCVVCGDENHREKILICKQFKELKPGEKLNAVERLEACRRCLRCHGEDEECAETYLCRNRDCKRGSSSDHHFFLCLKGGVKRKEYVKMEKPSTRRQTFTEEQERLIRELTPDMAEKFRNAFTNMTLSEERELEIIRQGLSYVESDVHSQEPHWDTKYPWIEDPSSLPNNRSAVEATFLRMEKQLKREPDWRAAYITQVHEMVERKAAKKLTRKTIADWKGPVWYVSHLIAPNPHSVTTPVRLVWNSSQRFRGSSMNDLLLKGPDVLNPIRAVLLRFRRGIHAALCDIKKMYNSVWLEDLEMHLHRFLWRDGDDGDIEEYAITKVNMGDRPAGCIAQLAMRETAKLPMFTHLKEERRVLEEDSYVDDILTSHNDLEKLDGTTKKVEEILKAGGFFLKPWVRSGQSGRQTSTSEHPAPSDEVFFLPNQVREGDNRALGVGYLVESDKLYLMTSINFSNRQKKMRISQNLIGEEVRRKTPNPLTRRQLLSQVASLYDPIGLATPAKQKGAILVRKPFQETGGKALTRDTWDTPLSEKLRGEVIHLFEEYTRLNQITFHRSLTPVKSIGEPWGITFSDGSDQSYGAVAYFRWETEQGILVQLVESKAKLTPLDQKGEPVKAEVCGVVFAARLRKYIEKHSRMQVEHWLHLLDSQTVLGAIQRDSYGYQTFSANSVGEIQKSTSVEDWRWIPGEQNIADLTTRGATPEDLKENSVWQNGPEFLKRPVEDWPTKSAKEVAADAKEGINKLQRKCFTAALTRAQVGKKIQHAPHIPISPTSDKGKDLTEEGTKSKSKDHLLVFSGEYP</sequence>
<dbReference type="AlphaFoldDB" id="A0A484CP50"/>
<reference evidence="2 3" key="1">
    <citation type="submission" date="2019-01" db="EMBL/GenBank/DDBJ databases">
        <title>A chromosome-scale genome assembly of the yellow perch, Perca flavescens.</title>
        <authorList>
            <person name="Feron R."/>
            <person name="Morvezen R."/>
            <person name="Bestin A."/>
            <person name="Haffray P."/>
            <person name="Klopp C."/>
            <person name="Zahm M."/>
            <person name="Cabau C."/>
            <person name="Roques C."/>
            <person name="Donnadieu C."/>
            <person name="Bouchez O."/>
            <person name="Christie M."/>
            <person name="Larson W."/>
            <person name="Guiguen Y."/>
        </authorList>
    </citation>
    <scope>NUCLEOTIDE SEQUENCE [LARGE SCALE GENOMIC DNA]</scope>
    <source>
        <strain evidence="2">YP-PL-M2</strain>
        <tissue evidence="2">Blood</tissue>
    </source>
</reference>
<keyword evidence="3" id="KW-1185">Reference proteome</keyword>
<feature type="region of interest" description="Disordered" evidence="1">
    <location>
        <begin position="831"/>
        <end position="869"/>
    </location>
</feature>
<evidence type="ECO:0000313" key="2">
    <source>
        <dbReference type="EMBL" id="TDH05337.1"/>
    </source>
</evidence>
<dbReference type="STRING" id="8167.A0A484CP50"/>
<feature type="compositionally biased region" description="Basic and acidic residues" evidence="1">
    <location>
        <begin position="843"/>
        <end position="861"/>
    </location>
</feature>
<proteinExistence type="predicted"/>